<dbReference type="EMBL" id="HBIP01006419">
    <property type="protein sequence ID" value="CAE0488241.1"/>
    <property type="molecule type" value="Transcribed_RNA"/>
</dbReference>
<reference evidence="1" key="1">
    <citation type="submission" date="2021-01" db="EMBL/GenBank/DDBJ databases">
        <authorList>
            <person name="Corre E."/>
            <person name="Pelletier E."/>
            <person name="Niang G."/>
            <person name="Scheremetjew M."/>
            <person name="Finn R."/>
            <person name="Kale V."/>
            <person name="Holt S."/>
            <person name="Cochrane G."/>
            <person name="Meng A."/>
            <person name="Brown T."/>
            <person name="Cohen L."/>
        </authorList>
    </citation>
    <scope>NUCLEOTIDE SEQUENCE</scope>
    <source>
        <strain evidence="1">CCMP1320</strain>
    </source>
</reference>
<gene>
    <name evidence="1" type="ORF">DTER00134_LOCUS3305</name>
</gene>
<protein>
    <submittedName>
        <fullName evidence="1">Uncharacterized protein</fullName>
    </submittedName>
</protein>
<evidence type="ECO:0000313" key="1">
    <source>
        <dbReference type="EMBL" id="CAE0488241.1"/>
    </source>
</evidence>
<sequence length="136" mass="14762">MTMHIFISLVQGHLLTKQNMLGGLFKVSAARSVPARSLAENVQKLPSTDSVRRVRLPALNITIDNIPGKKASVAIYSFLAAKHGIIDKQAAAEGLRLYDEKVAEAEAQPGAHPNIDLLQQIVKEDLPGLEVLVDMD</sequence>
<dbReference type="Pfam" id="PF10084">
    <property type="entry name" value="DUF2322"/>
    <property type="match status" value="1"/>
</dbReference>
<organism evidence="1">
    <name type="scientific">Dunaliella tertiolecta</name>
    <name type="common">Green alga</name>
    <dbReference type="NCBI Taxonomy" id="3047"/>
    <lineage>
        <taxon>Eukaryota</taxon>
        <taxon>Viridiplantae</taxon>
        <taxon>Chlorophyta</taxon>
        <taxon>core chlorophytes</taxon>
        <taxon>Chlorophyceae</taxon>
        <taxon>CS clade</taxon>
        <taxon>Chlamydomonadales</taxon>
        <taxon>Dunaliellaceae</taxon>
        <taxon>Dunaliella</taxon>
    </lineage>
</organism>
<name>A0A7S3VIB2_DUNTE</name>
<proteinExistence type="predicted"/>
<dbReference type="AlphaFoldDB" id="A0A7S3VIB2"/>
<accession>A0A7S3VIB2</accession>
<dbReference type="InterPro" id="IPR016755">
    <property type="entry name" value="UCP019302"/>
</dbReference>